<dbReference type="EMBL" id="SOCE01000002">
    <property type="protein sequence ID" value="TDU83932.1"/>
    <property type="molecule type" value="Genomic_DNA"/>
</dbReference>
<dbReference type="PANTHER" id="PTHR30250">
    <property type="entry name" value="PST FAMILY PREDICTED COLANIC ACID TRANSPORTER"/>
    <property type="match status" value="1"/>
</dbReference>
<evidence type="ECO:0000256" key="6">
    <source>
        <dbReference type="SAM" id="Phobius"/>
    </source>
</evidence>
<evidence type="ECO:0000256" key="2">
    <source>
        <dbReference type="ARBA" id="ARBA00022475"/>
    </source>
</evidence>
<feature type="transmembrane region" description="Helical" evidence="6">
    <location>
        <begin position="348"/>
        <end position="368"/>
    </location>
</feature>
<proteinExistence type="predicted"/>
<organism evidence="7 8">
    <name type="scientific">Kribbella voronezhensis</name>
    <dbReference type="NCBI Taxonomy" id="2512212"/>
    <lineage>
        <taxon>Bacteria</taxon>
        <taxon>Bacillati</taxon>
        <taxon>Actinomycetota</taxon>
        <taxon>Actinomycetes</taxon>
        <taxon>Propionibacteriales</taxon>
        <taxon>Kribbellaceae</taxon>
        <taxon>Kribbella</taxon>
    </lineage>
</organism>
<dbReference type="Proteomes" id="UP000295151">
    <property type="component" value="Unassembled WGS sequence"/>
</dbReference>
<keyword evidence="5 6" id="KW-0472">Membrane</keyword>
<dbReference type="OrthoDB" id="4867602at2"/>
<dbReference type="Pfam" id="PF13440">
    <property type="entry name" value="Polysacc_synt_3"/>
    <property type="match status" value="1"/>
</dbReference>
<keyword evidence="2" id="KW-1003">Cell membrane</keyword>
<gene>
    <name evidence="7" type="ORF">EV138_6396</name>
</gene>
<evidence type="ECO:0000313" key="7">
    <source>
        <dbReference type="EMBL" id="TDU83932.1"/>
    </source>
</evidence>
<feature type="transmembrane region" description="Helical" evidence="6">
    <location>
        <begin position="401"/>
        <end position="423"/>
    </location>
</feature>
<feature type="transmembrane region" description="Helical" evidence="6">
    <location>
        <begin position="90"/>
        <end position="117"/>
    </location>
</feature>
<comment type="caution">
    <text evidence="7">The sequence shown here is derived from an EMBL/GenBank/DDBJ whole genome shotgun (WGS) entry which is preliminary data.</text>
</comment>
<name>A0A4R7SX46_9ACTN</name>
<feature type="transmembrane region" description="Helical" evidence="6">
    <location>
        <begin position="180"/>
        <end position="199"/>
    </location>
</feature>
<feature type="transmembrane region" description="Helical" evidence="6">
    <location>
        <begin position="59"/>
        <end position="78"/>
    </location>
</feature>
<evidence type="ECO:0000256" key="5">
    <source>
        <dbReference type="ARBA" id="ARBA00023136"/>
    </source>
</evidence>
<dbReference type="GO" id="GO:0005886">
    <property type="term" value="C:plasma membrane"/>
    <property type="evidence" value="ECO:0007669"/>
    <property type="project" value="UniProtKB-SubCell"/>
</dbReference>
<keyword evidence="8" id="KW-1185">Reference proteome</keyword>
<keyword evidence="3 6" id="KW-0812">Transmembrane</keyword>
<evidence type="ECO:0000256" key="3">
    <source>
        <dbReference type="ARBA" id="ARBA00022692"/>
    </source>
</evidence>
<accession>A0A4R7SX46</accession>
<feature type="transmembrane region" description="Helical" evidence="6">
    <location>
        <begin position="21"/>
        <end position="39"/>
    </location>
</feature>
<keyword evidence="4 6" id="KW-1133">Transmembrane helix</keyword>
<dbReference type="RefSeq" id="WP_133983523.1">
    <property type="nucleotide sequence ID" value="NZ_SOCE01000002.1"/>
</dbReference>
<evidence type="ECO:0000313" key="8">
    <source>
        <dbReference type="Proteomes" id="UP000295151"/>
    </source>
</evidence>
<comment type="subcellular location">
    <subcellularLocation>
        <location evidence="1">Cell membrane</location>
        <topology evidence="1">Multi-pass membrane protein</topology>
    </subcellularLocation>
</comment>
<dbReference type="InterPro" id="IPR050833">
    <property type="entry name" value="Poly_Biosynth_Transport"/>
</dbReference>
<feature type="transmembrane region" description="Helical" evidence="6">
    <location>
        <begin position="375"/>
        <end position="395"/>
    </location>
</feature>
<reference evidence="7 8" key="1">
    <citation type="submission" date="2019-03" db="EMBL/GenBank/DDBJ databases">
        <title>Genomic Encyclopedia of Type Strains, Phase III (KMG-III): the genomes of soil and plant-associated and newly described type strains.</title>
        <authorList>
            <person name="Whitman W."/>
        </authorList>
    </citation>
    <scope>NUCLEOTIDE SEQUENCE [LARGE SCALE GENOMIC DNA]</scope>
    <source>
        <strain evidence="7 8">VKM Ac-2575</strain>
    </source>
</reference>
<evidence type="ECO:0000256" key="1">
    <source>
        <dbReference type="ARBA" id="ARBA00004651"/>
    </source>
</evidence>
<protein>
    <submittedName>
        <fullName evidence="7">O-antigen/teichoic acid export membrane protein</fullName>
    </submittedName>
</protein>
<evidence type="ECO:0000256" key="4">
    <source>
        <dbReference type="ARBA" id="ARBA00022989"/>
    </source>
</evidence>
<feature type="transmembrane region" description="Helical" evidence="6">
    <location>
        <begin position="314"/>
        <end position="336"/>
    </location>
</feature>
<dbReference type="AlphaFoldDB" id="A0A4R7SX46"/>
<sequence>MSGRLRLPVSGEMFRTVVANTSARALAIAGLTLATVLVARTGGPSAVGEYALLRMLPGLVGVLCVLGLPGALAYFLAAPRRDLPRLWPTLIAIGFGGALLGTVAWLAASPVIAHVFFPQESTLMIAAAGLTVPTQLVLTLGKTTLQGLEDRRGGDVVIAAEELAFLPCYLLPLVTGIHGVAAIVIGLGLADLVVAVEAWRRVSRLLGWRRFGLAADGLGWFGRPDRALGGQIASYGLRGQVGGLITLLNLRLDFAILGAMAGPAVLGSYAVASKYAELLRLPGNALTWVCYPRLAKLGQAEAAASARRMIRPTLIGILLAAIPVALLTSPVMRLLYGASFGPAVTPARVLLAGMLLAGASGVASAYLYGRGTPGLNSIVLGFGLLVTVVLDVLLIPAHGALGAAIASTAAYLSTDALLIGVLLRLSTPSRARRSSTVQATEVSA</sequence>
<dbReference type="PANTHER" id="PTHR30250:SF11">
    <property type="entry name" value="O-ANTIGEN TRANSPORTER-RELATED"/>
    <property type="match status" value="1"/>
</dbReference>